<accession>A0A3B4WQJ1</accession>
<organism evidence="4 5">
    <name type="scientific">Seriola lalandi dorsalis</name>
    <dbReference type="NCBI Taxonomy" id="1841481"/>
    <lineage>
        <taxon>Eukaryota</taxon>
        <taxon>Metazoa</taxon>
        <taxon>Chordata</taxon>
        <taxon>Craniata</taxon>
        <taxon>Vertebrata</taxon>
        <taxon>Euteleostomi</taxon>
        <taxon>Actinopterygii</taxon>
        <taxon>Neopterygii</taxon>
        <taxon>Teleostei</taxon>
        <taxon>Neoteleostei</taxon>
        <taxon>Acanthomorphata</taxon>
        <taxon>Carangaria</taxon>
        <taxon>Carangiformes</taxon>
        <taxon>Carangidae</taxon>
        <taxon>Seriola</taxon>
    </lineage>
</organism>
<evidence type="ECO:0000313" key="4">
    <source>
        <dbReference type="Ensembl" id="ENSSLDP00000006185.1"/>
    </source>
</evidence>
<dbReference type="InterPro" id="IPR001611">
    <property type="entry name" value="Leu-rich_rpt"/>
</dbReference>
<dbReference type="AlphaFoldDB" id="A0A3B4WQJ1"/>
<proteinExistence type="predicted"/>
<feature type="region of interest" description="Disordered" evidence="3">
    <location>
        <begin position="154"/>
        <end position="173"/>
    </location>
</feature>
<name>A0A3B4WQJ1_SERLL</name>
<dbReference type="InterPro" id="IPR051261">
    <property type="entry name" value="NLR"/>
</dbReference>
<evidence type="ECO:0000256" key="2">
    <source>
        <dbReference type="ARBA" id="ARBA00022737"/>
    </source>
</evidence>
<keyword evidence="1" id="KW-0433">Leucine-rich repeat</keyword>
<dbReference type="Pfam" id="PF13516">
    <property type="entry name" value="LRR_6"/>
    <property type="match status" value="3"/>
</dbReference>
<keyword evidence="5" id="KW-1185">Reference proteome</keyword>
<reference evidence="4" key="2">
    <citation type="submission" date="2025-09" db="UniProtKB">
        <authorList>
            <consortium name="Ensembl"/>
        </authorList>
    </citation>
    <scope>IDENTIFICATION</scope>
</reference>
<keyword evidence="2" id="KW-0677">Repeat</keyword>
<sequence>IILLSDGLKIIRPVHIHALQFMFCTEGCASLASALRSKPSHLRKLDLSYNHPGDSGVKQLSVGLKDPRCRLETLRLSGCQVTEKGCSSLALALRSNPSHLRELDLSYNHPGDSGVKLLSAKLEDPQCRLETLRYEQTTGAHTLFLCHIDKQHTSDRSSNHHAEAERPGQPTVP</sequence>
<dbReference type="InterPro" id="IPR032675">
    <property type="entry name" value="LRR_dom_sf"/>
</dbReference>
<dbReference type="SMART" id="SM00368">
    <property type="entry name" value="LRR_RI"/>
    <property type="match status" value="3"/>
</dbReference>
<protein>
    <recommendedName>
        <fullName evidence="6">SPRY-associated domain-containing protein</fullName>
    </recommendedName>
</protein>
<evidence type="ECO:0000256" key="3">
    <source>
        <dbReference type="SAM" id="MobiDB-lite"/>
    </source>
</evidence>
<dbReference type="GeneTree" id="ENSGT01150000286904"/>
<dbReference type="Gene3D" id="3.80.10.10">
    <property type="entry name" value="Ribonuclease Inhibitor"/>
    <property type="match status" value="1"/>
</dbReference>
<evidence type="ECO:0008006" key="6">
    <source>
        <dbReference type="Google" id="ProtNLM"/>
    </source>
</evidence>
<evidence type="ECO:0000313" key="5">
    <source>
        <dbReference type="Proteomes" id="UP000261360"/>
    </source>
</evidence>
<evidence type="ECO:0000256" key="1">
    <source>
        <dbReference type="ARBA" id="ARBA00022614"/>
    </source>
</evidence>
<reference evidence="4" key="1">
    <citation type="submission" date="2025-08" db="UniProtKB">
        <authorList>
            <consortium name="Ensembl"/>
        </authorList>
    </citation>
    <scope>IDENTIFICATION</scope>
</reference>
<feature type="compositionally biased region" description="Basic and acidic residues" evidence="3">
    <location>
        <begin position="154"/>
        <end position="166"/>
    </location>
</feature>
<dbReference type="PANTHER" id="PTHR24106">
    <property type="entry name" value="NACHT, LRR AND CARD DOMAINS-CONTAINING"/>
    <property type="match status" value="1"/>
</dbReference>
<dbReference type="Ensembl" id="ENSSLDT00000006400.1">
    <property type="protein sequence ID" value="ENSSLDP00000006185.1"/>
    <property type="gene ID" value="ENSSLDG00000004929.1"/>
</dbReference>
<dbReference type="SUPFAM" id="SSF52047">
    <property type="entry name" value="RNI-like"/>
    <property type="match status" value="1"/>
</dbReference>
<dbReference type="Proteomes" id="UP000261360">
    <property type="component" value="Unplaced"/>
</dbReference>